<dbReference type="OrthoDB" id="5243723at2759"/>
<dbReference type="EMBL" id="KZ613938">
    <property type="protein sequence ID" value="PMD47213.1"/>
    <property type="molecule type" value="Genomic_DNA"/>
</dbReference>
<evidence type="ECO:0000313" key="2">
    <source>
        <dbReference type="Proteomes" id="UP000235786"/>
    </source>
</evidence>
<dbReference type="AlphaFoldDB" id="A0A2J6S8X6"/>
<organism evidence="1 2">
    <name type="scientific">Hyaloscypha variabilis (strain UAMH 11265 / GT02V1 / F)</name>
    <name type="common">Meliniomyces variabilis</name>
    <dbReference type="NCBI Taxonomy" id="1149755"/>
    <lineage>
        <taxon>Eukaryota</taxon>
        <taxon>Fungi</taxon>
        <taxon>Dikarya</taxon>
        <taxon>Ascomycota</taxon>
        <taxon>Pezizomycotina</taxon>
        <taxon>Leotiomycetes</taxon>
        <taxon>Helotiales</taxon>
        <taxon>Hyaloscyphaceae</taxon>
        <taxon>Hyaloscypha</taxon>
        <taxon>Hyaloscypha variabilis</taxon>
    </lineage>
</organism>
<evidence type="ECO:0000313" key="1">
    <source>
        <dbReference type="EMBL" id="PMD47213.1"/>
    </source>
</evidence>
<proteinExistence type="predicted"/>
<protein>
    <submittedName>
        <fullName evidence="1">Uncharacterized protein</fullName>
    </submittedName>
</protein>
<accession>A0A2J6S8X6</accession>
<name>A0A2J6S8X6_HYAVF</name>
<reference evidence="1 2" key="1">
    <citation type="submission" date="2016-04" db="EMBL/GenBank/DDBJ databases">
        <title>A degradative enzymes factory behind the ericoid mycorrhizal symbiosis.</title>
        <authorList>
            <consortium name="DOE Joint Genome Institute"/>
            <person name="Martino E."/>
            <person name="Morin E."/>
            <person name="Grelet G."/>
            <person name="Kuo A."/>
            <person name="Kohler A."/>
            <person name="Daghino S."/>
            <person name="Barry K."/>
            <person name="Choi C."/>
            <person name="Cichocki N."/>
            <person name="Clum A."/>
            <person name="Copeland A."/>
            <person name="Hainaut M."/>
            <person name="Haridas S."/>
            <person name="Labutti K."/>
            <person name="Lindquist E."/>
            <person name="Lipzen A."/>
            <person name="Khouja H.-R."/>
            <person name="Murat C."/>
            <person name="Ohm R."/>
            <person name="Olson A."/>
            <person name="Spatafora J."/>
            <person name="Veneault-Fourrey C."/>
            <person name="Henrissat B."/>
            <person name="Grigoriev I."/>
            <person name="Martin F."/>
            <person name="Perotto S."/>
        </authorList>
    </citation>
    <scope>NUCLEOTIDE SEQUENCE [LARGE SCALE GENOMIC DNA]</scope>
    <source>
        <strain evidence="1 2">F</strain>
    </source>
</reference>
<sequence>HHKTTIETECKEILALEKLELLAANTTELADKTHSNATKIAEIKTKASDSATRLAALKGNSTLIKDCAIIAAAERLERDCKELEELEKFIKFADNSTAVADKTKNNATKIAEIKAEASKDATKLQNLETNSTLVKLCIIIAAAEREKHECEEIKKLETFIAFAGNSSAVADKTKNNATKAGEIEAQSSKDATVLAKLKSNATLVSDCAA</sequence>
<feature type="non-terminal residue" evidence="1">
    <location>
        <position position="1"/>
    </location>
</feature>
<feature type="non-terminal residue" evidence="1">
    <location>
        <position position="209"/>
    </location>
</feature>
<keyword evidence="2" id="KW-1185">Reference proteome</keyword>
<gene>
    <name evidence="1" type="ORF">L207DRAFT_376624</name>
</gene>
<dbReference type="Proteomes" id="UP000235786">
    <property type="component" value="Unassembled WGS sequence"/>
</dbReference>